<dbReference type="AlphaFoldDB" id="A0ABD0L7P3"/>
<keyword evidence="2" id="KW-0472">Membrane</keyword>
<evidence type="ECO:0000313" key="4">
    <source>
        <dbReference type="Proteomes" id="UP001519460"/>
    </source>
</evidence>
<proteinExistence type="predicted"/>
<feature type="region of interest" description="Disordered" evidence="1">
    <location>
        <begin position="11"/>
        <end position="34"/>
    </location>
</feature>
<evidence type="ECO:0000256" key="1">
    <source>
        <dbReference type="SAM" id="MobiDB-lite"/>
    </source>
</evidence>
<gene>
    <name evidence="3" type="ORF">BaRGS_00013304</name>
</gene>
<keyword evidence="4" id="KW-1185">Reference proteome</keyword>
<keyword evidence="2" id="KW-1133">Transmembrane helix</keyword>
<dbReference type="EMBL" id="JACVVK020000075">
    <property type="protein sequence ID" value="KAK7495365.1"/>
    <property type="molecule type" value="Genomic_DNA"/>
</dbReference>
<accession>A0ABD0L7P3</accession>
<organism evidence="3 4">
    <name type="scientific">Batillaria attramentaria</name>
    <dbReference type="NCBI Taxonomy" id="370345"/>
    <lineage>
        <taxon>Eukaryota</taxon>
        <taxon>Metazoa</taxon>
        <taxon>Spiralia</taxon>
        <taxon>Lophotrochozoa</taxon>
        <taxon>Mollusca</taxon>
        <taxon>Gastropoda</taxon>
        <taxon>Caenogastropoda</taxon>
        <taxon>Sorbeoconcha</taxon>
        <taxon>Cerithioidea</taxon>
        <taxon>Batillariidae</taxon>
        <taxon>Batillaria</taxon>
    </lineage>
</organism>
<reference evidence="3 4" key="1">
    <citation type="journal article" date="2023" name="Sci. Data">
        <title>Genome assembly of the Korean intertidal mud-creeper Batillaria attramentaria.</title>
        <authorList>
            <person name="Patra A.K."/>
            <person name="Ho P.T."/>
            <person name="Jun S."/>
            <person name="Lee S.J."/>
            <person name="Kim Y."/>
            <person name="Won Y.J."/>
        </authorList>
    </citation>
    <scope>NUCLEOTIDE SEQUENCE [LARGE SCALE GENOMIC DNA]</scope>
    <source>
        <strain evidence="3">Wonlab-2016</strain>
    </source>
</reference>
<keyword evidence="2" id="KW-0812">Transmembrane</keyword>
<comment type="caution">
    <text evidence="3">The sequence shown here is derived from an EMBL/GenBank/DDBJ whole genome shotgun (WGS) entry which is preliminary data.</text>
</comment>
<dbReference type="Proteomes" id="UP001519460">
    <property type="component" value="Unassembled WGS sequence"/>
</dbReference>
<feature type="region of interest" description="Disordered" evidence="1">
    <location>
        <begin position="80"/>
        <end position="176"/>
    </location>
</feature>
<feature type="transmembrane region" description="Helical" evidence="2">
    <location>
        <begin position="46"/>
        <end position="69"/>
    </location>
</feature>
<evidence type="ECO:0000313" key="3">
    <source>
        <dbReference type="EMBL" id="KAK7495365.1"/>
    </source>
</evidence>
<sequence>MRLPVLTIGAETNTKVPQARDTTKSNVPSEGNDGVHTTDIWSGTGAIVIACVSIVAVAATVITIILVCAKRELPEVPHAAAEAVPDQGYLTPVPTPKATRDAPSCSPRAQQALPDDGYLTPAPSRKATADTDENRAAALLPPEDCSESYERPVNPDYTTPNPPYEPLRSLYETVRQ</sequence>
<protein>
    <submittedName>
        <fullName evidence="3">Uncharacterized protein</fullName>
    </submittedName>
</protein>
<evidence type="ECO:0000256" key="2">
    <source>
        <dbReference type="SAM" id="Phobius"/>
    </source>
</evidence>
<name>A0ABD0L7P3_9CAEN</name>